<keyword evidence="4" id="KW-0472">Membrane</keyword>
<evidence type="ECO:0000256" key="1">
    <source>
        <dbReference type="ARBA" id="ARBA00022679"/>
    </source>
</evidence>
<keyword evidence="4" id="KW-1133">Transmembrane helix</keyword>
<feature type="transmembrane region" description="Helical" evidence="4">
    <location>
        <begin position="59"/>
        <end position="80"/>
    </location>
</feature>
<dbReference type="EMBL" id="JBHTIF010000001">
    <property type="protein sequence ID" value="MFD0725884.1"/>
    <property type="molecule type" value="Genomic_DNA"/>
</dbReference>
<evidence type="ECO:0000313" key="8">
    <source>
        <dbReference type="Proteomes" id="UP001597110"/>
    </source>
</evidence>
<dbReference type="RefSeq" id="WP_386823460.1">
    <property type="nucleotide sequence ID" value="NZ_JBHTIF010000001.1"/>
</dbReference>
<dbReference type="SUPFAM" id="SSF55874">
    <property type="entry name" value="ATPase domain of HSP90 chaperone/DNA topoisomerase II/histidine kinase"/>
    <property type="match status" value="1"/>
</dbReference>
<evidence type="ECO:0000256" key="3">
    <source>
        <dbReference type="ARBA" id="ARBA00023012"/>
    </source>
</evidence>
<keyword evidence="4" id="KW-0812">Transmembrane</keyword>
<dbReference type="InterPro" id="IPR011712">
    <property type="entry name" value="Sig_transdc_His_kin_sub3_dim/P"/>
</dbReference>
<reference evidence="8" key="1">
    <citation type="journal article" date="2019" name="Int. J. Syst. Evol. Microbiol.">
        <title>The Global Catalogue of Microorganisms (GCM) 10K type strain sequencing project: providing services to taxonomists for standard genome sequencing and annotation.</title>
        <authorList>
            <consortium name="The Broad Institute Genomics Platform"/>
            <consortium name="The Broad Institute Genome Sequencing Center for Infectious Disease"/>
            <person name="Wu L."/>
            <person name="Ma J."/>
        </authorList>
    </citation>
    <scope>NUCLEOTIDE SEQUENCE [LARGE SCALE GENOMIC DNA]</scope>
    <source>
        <strain evidence="8">CCUG 55585</strain>
    </source>
</reference>
<proteinExistence type="predicted"/>
<dbReference type="CDD" id="cd16917">
    <property type="entry name" value="HATPase_UhpB-NarQ-NarX-like"/>
    <property type="match status" value="1"/>
</dbReference>
<organism evidence="7 8">
    <name type="scientific">Lysobacter brunescens</name>
    <dbReference type="NCBI Taxonomy" id="262323"/>
    <lineage>
        <taxon>Bacteria</taxon>
        <taxon>Pseudomonadati</taxon>
        <taxon>Pseudomonadota</taxon>
        <taxon>Gammaproteobacteria</taxon>
        <taxon>Lysobacterales</taxon>
        <taxon>Lysobacteraceae</taxon>
        <taxon>Lysobacter</taxon>
    </lineage>
</organism>
<dbReference type="InterPro" id="IPR003594">
    <property type="entry name" value="HATPase_dom"/>
</dbReference>
<name>A0ABW2YH81_9GAMM</name>
<evidence type="ECO:0000259" key="5">
    <source>
        <dbReference type="Pfam" id="PF02518"/>
    </source>
</evidence>
<dbReference type="PANTHER" id="PTHR24421">
    <property type="entry name" value="NITRATE/NITRITE SENSOR PROTEIN NARX-RELATED"/>
    <property type="match status" value="1"/>
</dbReference>
<evidence type="ECO:0000313" key="7">
    <source>
        <dbReference type="EMBL" id="MFD0725884.1"/>
    </source>
</evidence>
<evidence type="ECO:0000259" key="6">
    <source>
        <dbReference type="Pfam" id="PF07730"/>
    </source>
</evidence>
<accession>A0ABW2YH81</accession>
<dbReference type="InterPro" id="IPR050482">
    <property type="entry name" value="Sensor_HK_TwoCompSys"/>
</dbReference>
<evidence type="ECO:0000256" key="4">
    <source>
        <dbReference type="SAM" id="Phobius"/>
    </source>
</evidence>
<feature type="transmembrane region" description="Helical" evidence="4">
    <location>
        <begin position="111"/>
        <end position="144"/>
    </location>
</feature>
<dbReference type="Proteomes" id="UP001597110">
    <property type="component" value="Unassembled WGS sequence"/>
</dbReference>
<gene>
    <name evidence="7" type="ORF">ACFQ0E_09765</name>
</gene>
<dbReference type="InterPro" id="IPR036890">
    <property type="entry name" value="HATPase_C_sf"/>
</dbReference>
<dbReference type="Pfam" id="PF07730">
    <property type="entry name" value="HisKA_3"/>
    <property type="match status" value="1"/>
</dbReference>
<protein>
    <submittedName>
        <fullName evidence="7">Sensor histidine kinase</fullName>
    </submittedName>
</protein>
<keyword evidence="3" id="KW-0902">Two-component regulatory system</keyword>
<dbReference type="Gene3D" id="1.20.5.1930">
    <property type="match status" value="1"/>
</dbReference>
<keyword evidence="1" id="KW-0808">Transferase</keyword>
<sequence length="395" mass="42101">MTTPALHRETATPADGPLATGLFSTHLLSALNIAAYVTWLAIAFAVLEPDKLATGNLREWLGAACLLGILALYMSCALAGRDGRNGILRVLGQGALILAAEALLGSGQNSVLLIIVAGQLVLMLPLRAFVVVMLAFNAGLALIWLERGVPPGSTLISLAQIGAFQAFAALTGHYAGSREQAREHLAQVNAELMATRRLLEESARAGERLKLSRELHDVAGHSLTALKLNLARLARDPALAKREEIVLSAQLADDLLAQIRQVVGALRAHDGLDLRAALQALGRPVPGVRIDMDIEDGLRVDDIDQAETLLRCAQEAITNALRHGRARHIRLRLQRDAAGLALTIDNDGLAPSRVDEGNGLTGMRERLGAIGGRLEIEATPPRGLRVVARIEDPQA</sequence>
<keyword evidence="8" id="KW-1185">Reference proteome</keyword>
<feature type="transmembrane region" description="Helical" evidence="4">
    <location>
        <begin position="27"/>
        <end position="47"/>
    </location>
</feature>
<feature type="domain" description="Signal transduction histidine kinase subgroup 3 dimerisation and phosphoacceptor" evidence="6">
    <location>
        <begin position="207"/>
        <end position="269"/>
    </location>
</feature>
<dbReference type="PANTHER" id="PTHR24421:SF59">
    <property type="entry name" value="OXYGEN SENSOR HISTIDINE KINASE NREB"/>
    <property type="match status" value="1"/>
</dbReference>
<dbReference type="GO" id="GO:0016301">
    <property type="term" value="F:kinase activity"/>
    <property type="evidence" value="ECO:0007669"/>
    <property type="project" value="UniProtKB-KW"/>
</dbReference>
<dbReference type="Pfam" id="PF02518">
    <property type="entry name" value="HATPase_c"/>
    <property type="match status" value="1"/>
</dbReference>
<keyword evidence="2 7" id="KW-0418">Kinase</keyword>
<feature type="domain" description="Histidine kinase/HSP90-like ATPase" evidence="5">
    <location>
        <begin position="306"/>
        <end position="391"/>
    </location>
</feature>
<evidence type="ECO:0000256" key="2">
    <source>
        <dbReference type="ARBA" id="ARBA00022777"/>
    </source>
</evidence>
<comment type="caution">
    <text evidence="7">The sequence shown here is derived from an EMBL/GenBank/DDBJ whole genome shotgun (WGS) entry which is preliminary data.</text>
</comment>
<dbReference type="Gene3D" id="3.30.565.10">
    <property type="entry name" value="Histidine kinase-like ATPase, C-terminal domain"/>
    <property type="match status" value="1"/>
</dbReference>